<dbReference type="EMBL" id="CP137892">
    <property type="protein sequence ID" value="WPC06887.1"/>
    <property type="molecule type" value="Genomic_DNA"/>
</dbReference>
<dbReference type="Proteomes" id="UP001305928">
    <property type="component" value="Chromosome"/>
</dbReference>
<dbReference type="PANTHER" id="PTHR30330:SF1">
    <property type="entry name" value="AMINO-ACID CARRIER PROTEIN ALST"/>
    <property type="match status" value="1"/>
</dbReference>
<evidence type="ECO:0000256" key="5">
    <source>
        <dbReference type="ARBA" id="ARBA00022692"/>
    </source>
</evidence>
<protein>
    <submittedName>
        <fullName evidence="9">Alanine:cation symporter family protein</fullName>
    </submittedName>
</protein>
<evidence type="ECO:0000256" key="2">
    <source>
        <dbReference type="ARBA" id="ARBA00009261"/>
    </source>
</evidence>
<organism evidence="9 10">
    <name type="scientific">Pseudomonas benzenivorans</name>
    <dbReference type="NCBI Taxonomy" id="556533"/>
    <lineage>
        <taxon>Bacteria</taxon>
        <taxon>Pseudomonadati</taxon>
        <taxon>Pseudomonadota</taxon>
        <taxon>Gammaproteobacteria</taxon>
        <taxon>Pseudomonadales</taxon>
        <taxon>Pseudomonadaceae</taxon>
        <taxon>Pseudomonas</taxon>
    </lineage>
</organism>
<keyword evidence="3" id="KW-0813">Transport</keyword>
<evidence type="ECO:0000256" key="1">
    <source>
        <dbReference type="ARBA" id="ARBA00004651"/>
    </source>
</evidence>
<evidence type="ECO:0000256" key="8">
    <source>
        <dbReference type="SAM" id="Phobius"/>
    </source>
</evidence>
<dbReference type="PANTHER" id="PTHR30330">
    <property type="entry name" value="AGSS FAMILY TRANSPORTER, SODIUM-ALANINE"/>
    <property type="match status" value="1"/>
</dbReference>
<name>A0ABZ0Q089_9PSED</name>
<evidence type="ECO:0000313" key="9">
    <source>
        <dbReference type="EMBL" id="WPC06887.1"/>
    </source>
</evidence>
<feature type="transmembrane region" description="Helical" evidence="8">
    <location>
        <begin position="16"/>
        <end position="37"/>
    </location>
</feature>
<keyword evidence="7 8" id="KW-0472">Membrane</keyword>
<gene>
    <name evidence="9" type="ORF">SBP02_09105</name>
</gene>
<keyword evidence="6 8" id="KW-1133">Transmembrane helix</keyword>
<feature type="transmembrane region" description="Helical" evidence="8">
    <location>
        <begin position="87"/>
        <end position="105"/>
    </location>
</feature>
<evidence type="ECO:0000256" key="6">
    <source>
        <dbReference type="ARBA" id="ARBA00022989"/>
    </source>
</evidence>
<dbReference type="RefSeq" id="WP_318646064.1">
    <property type="nucleotide sequence ID" value="NZ_CP137892.1"/>
</dbReference>
<dbReference type="Pfam" id="PF01235">
    <property type="entry name" value="Na_Ala_symp"/>
    <property type="match status" value="1"/>
</dbReference>
<comment type="subcellular location">
    <subcellularLocation>
        <location evidence="1">Cell membrane</location>
        <topology evidence="1">Multi-pass membrane protein</topology>
    </subcellularLocation>
</comment>
<comment type="similarity">
    <text evidence="2">Belongs to the alanine or glycine:cation symporter (AGCS) (TC 2.A.25) family.</text>
</comment>
<proteinExistence type="inferred from homology"/>
<keyword evidence="5 8" id="KW-0812">Transmembrane</keyword>
<sequence>MATVIDALNTLFRRHVLIYGHLAVGILFTVGIGSLQFRHFPAFFRPVLRAPATDKNRITPIQALYTSLASRVGIGSLVEVPMVLKSVFGLGAAVGGVAGAMLIGIKRGLLSNEASIGSAPNIAAVATLLAVVWGAYASMAQSSIPPLLRGG</sequence>
<evidence type="ECO:0000256" key="3">
    <source>
        <dbReference type="ARBA" id="ARBA00022448"/>
    </source>
</evidence>
<feature type="transmembrane region" description="Helical" evidence="8">
    <location>
        <begin position="117"/>
        <end position="136"/>
    </location>
</feature>
<keyword evidence="10" id="KW-1185">Reference proteome</keyword>
<accession>A0ABZ0Q089</accession>
<keyword evidence="4" id="KW-1003">Cell membrane</keyword>
<dbReference type="InterPro" id="IPR001463">
    <property type="entry name" value="Na/Ala_symport"/>
</dbReference>
<evidence type="ECO:0000256" key="7">
    <source>
        <dbReference type="ARBA" id="ARBA00023136"/>
    </source>
</evidence>
<reference evidence="9 10" key="1">
    <citation type="submission" date="2023-11" db="EMBL/GenBank/DDBJ databases">
        <title>Complete genome of Pseudomonas benzenivorans BA3361.</title>
        <authorList>
            <person name="Shin S.Y."/>
            <person name="Song J."/>
            <person name="Kang H."/>
        </authorList>
    </citation>
    <scope>NUCLEOTIDE SEQUENCE [LARGE SCALE GENOMIC DNA]</scope>
    <source>
        <strain evidence="9 10">HNIBRBA3361</strain>
    </source>
</reference>
<evidence type="ECO:0000256" key="4">
    <source>
        <dbReference type="ARBA" id="ARBA00022475"/>
    </source>
</evidence>
<evidence type="ECO:0000313" key="10">
    <source>
        <dbReference type="Proteomes" id="UP001305928"/>
    </source>
</evidence>